<dbReference type="OrthoDB" id="276261at2759"/>
<gene>
    <name evidence="3" type="ORF">RFI_13393</name>
</gene>
<dbReference type="SUPFAM" id="SSF53150">
    <property type="entry name" value="DNA repair protein MutS, domain II"/>
    <property type="match status" value="1"/>
</dbReference>
<dbReference type="Gene3D" id="1.10.1420.10">
    <property type="match status" value="1"/>
</dbReference>
<comment type="similarity">
    <text evidence="1">Belongs to the DNA mismatch repair MutS family.</text>
</comment>
<dbReference type="SUPFAM" id="SSF48334">
    <property type="entry name" value="DNA repair protein MutS, domain III"/>
    <property type="match status" value="1"/>
</dbReference>
<sequence length="456" mass="53410">MLYQYTDKASYPNTLILMNSLMPDQIIYPSKGYNSTLMEKLKQHLQMTRFVPLLRKHFNESEGHNCLKEICTEQSLLQVSLDSSMLDQTIFFSFVLLSQEKYTQVKLKKKGIWQQQQHQLAFVTMKYTMVVYSVQKVSGYYYFTFFNILYLHRKLRFESIDGFVKLDPATIKNLELVTNLESPKSPAGTLLSVIDHCNSPLGKRLLRSNLHQPINDIETLSSFWFAFFNARLDAVTEIANNESLFYHLNDRFKNLPDIEVVCSQLGMYTLYCVANFLIYLQQVFVFLLELRQCLTQARFFNQALQDCKCQLLQYLKNATAKREFEEATELIDKMVEPSITWNPKNYIELQKIDLASVLKTGINGLLDVARALHLEIFLFGVFFDYLSLIIKNRGQNNIFPQFIYILKEYPQWHRPGMQLHFNETRGYHISIPITDKAPLPGVIYYHFCCLFFSKLK</sequence>
<evidence type="ECO:0000259" key="2">
    <source>
        <dbReference type="Pfam" id="PF05192"/>
    </source>
</evidence>
<dbReference type="Proteomes" id="UP000023152">
    <property type="component" value="Unassembled WGS sequence"/>
</dbReference>
<evidence type="ECO:0000256" key="1">
    <source>
        <dbReference type="ARBA" id="ARBA00006271"/>
    </source>
</evidence>
<dbReference type="GO" id="GO:0006298">
    <property type="term" value="P:mismatch repair"/>
    <property type="evidence" value="ECO:0007669"/>
    <property type="project" value="InterPro"/>
</dbReference>
<dbReference type="GO" id="GO:0005634">
    <property type="term" value="C:nucleus"/>
    <property type="evidence" value="ECO:0007669"/>
    <property type="project" value="TreeGrafter"/>
</dbReference>
<dbReference type="PANTHER" id="PTHR11361:SF21">
    <property type="entry name" value="MUTS PROTEIN HOMOLOG 4"/>
    <property type="match status" value="1"/>
</dbReference>
<dbReference type="GO" id="GO:0030983">
    <property type="term" value="F:mismatched DNA binding"/>
    <property type="evidence" value="ECO:0007669"/>
    <property type="project" value="InterPro"/>
</dbReference>
<protein>
    <recommendedName>
        <fullName evidence="2">DNA mismatch repair protein MutS core domain-containing protein</fullName>
    </recommendedName>
</protein>
<evidence type="ECO:0000313" key="3">
    <source>
        <dbReference type="EMBL" id="ETO23783.1"/>
    </source>
</evidence>
<dbReference type="InterPro" id="IPR045076">
    <property type="entry name" value="MutS"/>
</dbReference>
<dbReference type="AlphaFoldDB" id="X6ND12"/>
<dbReference type="InterPro" id="IPR007696">
    <property type="entry name" value="DNA_mismatch_repair_MutS_core"/>
</dbReference>
<dbReference type="InterPro" id="IPR036187">
    <property type="entry name" value="DNA_mismatch_repair_MutS_sf"/>
</dbReference>
<reference evidence="3 4" key="1">
    <citation type="journal article" date="2013" name="Curr. Biol.">
        <title>The Genome of the Foraminiferan Reticulomyxa filosa.</title>
        <authorList>
            <person name="Glockner G."/>
            <person name="Hulsmann N."/>
            <person name="Schleicher M."/>
            <person name="Noegel A.A."/>
            <person name="Eichinger L."/>
            <person name="Gallinger C."/>
            <person name="Pawlowski J."/>
            <person name="Sierra R."/>
            <person name="Euteneuer U."/>
            <person name="Pillet L."/>
            <person name="Moustafa A."/>
            <person name="Platzer M."/>
            <person name="Groth M."/>
            <person name="Szafranski K."/>
            <person name="Schliwa M."/>
        </authorList>
    </citation>
    <scope>NUCLEOTIDE SEQUENCE [LARGE SCALE GENOMIC DNA]</scope>
</reference>
<evidence type="ECO:0000313" key="4">
    <source>
        <dbReference type="Proteomes" id="UP000023152"/>
    </source>
</evidence>
<dbReference type="EMBL" id="ASPP01009712">
    <property type="protein sequence ID" value="ETO23783.1"/>
    <property type="molecule type" value="Genomic_DNA"/>
</dbReference>
<accession>X6ND12</accession>
<feature type="domain" description="DNA mismatch repair protein MutS core" evidence="2">
    <location>
        <begin position="169"/>
        <end position="348"/>
    </location>
</feature>
<dbReference type="PANTHER" id="PTHR11361">
    <property type="entry name" value="DNA MISMATCH REPAIR PROTEIN MUTS FAMILY MEMBER"/>
    <property type="match status" value="1"/>
</dbReference>
<comment type="caution">
    <text evidence="3">The sequence shown here is derived from an EMBL/GenBank/DDBJ whole genome shotgun (WGS) entry which is preliminary data.</text>
</comment>
<keyword evidence="4" id="KW-1185">Reference proteome</keyword>
<dbReference type="InterPro" id="IPR036678">
    <property type="entry name" value="MutS_con_dom_sf"/>
</dbReference>
<organism evidence="3 4">
    <name type="scientific">Reticulomyxa filosa</name>
    <dbReference type="NCBI Taxonomy" id="46433"/>
    <lineage>
        <taxon>Eukaryota</taxon>
        <taxon>Sar</taxon>
        <taxon>Rhizaria</taxon>
        <taxon>Retaria</taxon>
        <taxon>Foraminifera</taxon>
        <taxon>Monothalamids</taxon>
        <taxon>Reticulomyxidae</taxon>
        <taxon>Reticulomyxa</taxon>
    </lineage>
</organism>
<dbReference type="GO" id="GO:0005524">
    <property type="term" value="F:ATP binding"/>
    <property type="evidence" value="ECO:0007669"/>
    <property type="project" value="InterPro"/>
</dbReference>
<proteinExistence type="inferred from homology"/>
<dbReference type="GO" id="GO:0007131">
    <property type="term" value="P:reciprocal meiotic recombination"/>
    <property type="evidence" value="ECO:0007669"/>
    <property type="project" value="TreeGrafter"/>
</dbReference>
<dbReference type="Pfam" id="PF05192">
    <property type="entry name" value="MutS_III"/>
    <property type="match status" value="1"/>
</dbReference>
<dbReference type="GO" id="GO:0140664">
    <property type="term" value="F:ATP-dependent DNA damage sensor activity"/>
    <property type="evidence" value="ECO:0007669"/>
    <property type="project" value="InterPro"/>
</dbReference>
<name>X6ND12_RETFI</name>